<dbReference type="SUPFAM" id="SSF51110">
    <property type="entry name" value="alpha-D-mannose-specific plant lectins"/>
    <property type="match status" value="1"/>
</dbReference>
<gene>
    <name evidence="2" type="ORF">O0S08_10515</name>
</gene>
<keyword evidence="3" id="KW-1185">Reference proteome</keyword>
<evidence type="ECO:0000259" key="1">
    <source>
        <dbReference type="PROSITE" id="PS50927"/>
    </source>
</evidence>
<dbReference type="EMBL" id="CP114040">
    <property type="protein sequence ID" value="WAS96580.1"/>
    <property type="molecule type" value="Genomic_DNA"/>
</dbReference>
<evidence type="ECO:0000313" key="2">
    <source>
        <dbReference type="EMBL" id="WAS96580.1"/>
    </source>
</evidence>
<proteinExistence type="predicted"/>
<feature type="domain" description="Bulb-type lectin" evidence="1">
    <location>
        <begin position="5"/>
        <end position="113"/>
    </location>
</feature>
<dbReference type="SMART" id="SM00108">
    <property type="entry name" value="B_lectin"/>
    <property type="match status" value="1"/>
</dbReference>
<dbReference type="Gene3D" id="2.90.10.10">
    <property type="entry name" value="Bulb-type lectin domain"/>
    <property type="match status" value="3"/>
</dbReference>
<dbReference type="RefSeq" id="WP_269038947.1">
    <property type="nucleotide sequence ID" value="NZ_CP114040.1"/>
</dbReference>
<name>A0ABY7HBX2_9BACT</name>
<sequence>MTDRLDPGQFIKRNTPDDRITSANGRYSLIMQNDGNLVIYNQGSAIWATNTAGTDGETAVMQTDGNFVLYRVNGTPLWASNTAGRPVSYVIMQDDGNLVVYQTLATWASNTAGQ</sequence>
<accession>A0ABY7HBX2</accession>
<evidence type="ECO:0000313" key="3">
    <source>
        <dbReference type="Proteomes" id="UP001164459"/>
    </source>
</evidence>
<dbReference type="PROSITE" id="PS50927">
    <property type="entry name" value="BULB_LECTIN"/>
    <property type="match status" value="1"/>
</dbReference>
<dbReference type="InterPro" id="IPR001480">
    <property type="entry name" value="Bulb-type_lectin_dom"/>
</dbReference>
<reference evidence="2" key="1">
    <citation type="submission" date="2022-11" db="EMBL/GenBank/DDBJ databases">
        <title>Minimal conservation of predation-associated metabolite biosynthetic gene clusters underscores biosynthetic potential of Myxococcota including descriptions for ten novel species: Archangium lansinium sp. nov., Myxococcus landrumus sp. nov., Nannocystis bai.</title>
        <authorList>
            <person name="Ahearne A."/>
            <person name="Stevens C."/>
            <person name="Dowd S."/>
        </authorList>
    </citation>
    <scope>NUCLEOTIDE SEQUENCE</scope>
    <source>
        <strain evidence="2">Fl3</strain>
    </source>
</reference>
<dbReference type="InterPro" id="IPR036426">
    <property type="entry name" value="Bulb-type_lectin_dom_sf"/>
</dbReference>
<dbReference type="CDD" id="cd00028">
    <property type="entry name" value="B_lectin"/>
    <property type="match status" value="1"/>
</dbReference>
<protein>
    <submittedName>
        <fullName evidence="2">Lectin</fullName>
    </submittedName>
</protein>
<organism evidence="2 3">
    <name type="scientific">Nannocystis punicea</name>
    <dbReference type="NCBI Taxonomy" id="2995304"/>
    <lineage>
        <taxon>Bacteria</taxon>
        <taxon>Pseudomonadati</taxon>
        <taxon>Myxococcota</taxon>
        <taxon>Polyangia</taxon>
        <taxon>Nannocystales</taxon>
        <taxon>Nannocystaceae</taxon>
        <taxon>Nannocystis</taxon>
    </lineage>
</organism>
<dbReference type="Proteomes" id="UP001164459">
    <property type="component" value="Chromosome"/>
</dbReference>